<dbReference type="KEGG" id="rbi:RB2501_12272"/>
<dbReference type="GO" id="GO:0003677">
    <property type="term" value="F:DNA binding"/>
    <property type="evidence" value="ECO:0007669"/>
    <property type="project" value="UniProtKB-UniRule"/>
</dbReference>
<dbReference type="AlphaFoldDB" id="A4CN61"/>
<dbReference type="EMBL" id="CP001712">
    <property type="protein sequence ID" value="EAR15103.1"/>
    <property type="molecule type" value="Genomic_DNA"/>
</dbReference>
<dbReference type="PROSITE" id="PS51898">
    <property type="entry name" value="TYR_RECOMBINASE"/>
    <property type="match status" value="1"/>
</dbReference>
<evidence type="ECO:0000313" key="9">
    <source>
        <dbReference type="EMBL" id="EAR15103.1"/>
    </source>
</evidence>
<dbReference type="Pfam" id="PF00589">
    <property type="entry name" value="Phage_integrase"/>
    <property type="match status" value="1"/>
</dbReference>
<dbReference type="PANTHER" id="PTHR30349:SF41">
    <property type="entry name" value="INTEGRASE_RECOMBINASE PROTEIN MJ0367-RELATED"/>
    <property type="match status" value="1"/>
</dbReference>
<gene>
    <name evidence="9" type="ordered locus">RB2501_12272</name>
</gene>
<dbReference type="SUPFAM" id="SSF56349">
    <property type="entry name" value="DNA breaking-rejoining enzymes"/>
    <property type="match status" value="1"/>
</dbReference>
<dbReference type="Proteomes" id="UP000009049">
    <property type="component" value="Chromosome"/>
</dbReference>
<dbReference type="PROSITE" id="PS51900">
    <property type="entry name" value="CB"/>
    <property type="match status" value="1"/>
</dbReference>
<dbReference type="Pfam" id="PF13495">
    <property type="entry name" value="Phage_int_SAM_4"/>
    <property type="match status" value="1"/>
</dbReference>
<accession>A4CN61</accession>
<dbReference type="PANTHER" id="PTHR30349">
    <property type="entry name" value="PHAGE INTEGRASE-RELATED"/>
    <property type="match status" value="1"/>
</dbReference>
<feature type="region of interest" description="Disordered" evidence="6">
    <location>
        <begin position="364"/>
        <end position="386"/>
    </location>
</feature>
<feature type="domain" description="Core-binding (CB)" evidence="8">
    <location>
        <begin position="85"/>
        <end position="168"/>
    </location>
</feature>
<dbReference type="InterPro" id="IPR004107">
    <property type="entry name" value="Integrase_SAM-like_N"/>
</dbReference>
<dbReference type="Gene3D" id="1.10.443.10">
    <property type="entry name" value="Intergrase catalytic core"/>
    <property type="match status" value="1"/>
</dbReference>
<sequence>MPTRFRLSAYQFKGRDYLRVTFRYSFAAKECIKQFPGTRWDPTLGFWHLPDPNHAKGLIRHLREAGYIVSGQGEVEKFRERLAREANPTLLDTYRQFLRGRRYSESTIASYGTMAAQFLEFLGEKPPEKADQTDAEAFLQWLVLERKVSVSTHRQAISALKQLEAFLPACHLEAKGLVSPRKDRKLPGVLGKAEVMRLLQQTRNLKHRTLTALLYGCGLRVGELINLQLAEVDIPRRQLLVRAGKGRKDRRVVLPERLLPLLGDYLTAYAPSRYLAEGRPGQQYSATSIRAFLKANSRRAGILKKVTPHMLRHSYATHLLEQGVDIRYIQELLGHARPETTMVYTHVSRQDLLDIQSPLDLLLPETTPPPDKTTSNLLLSRRGDGF</sequence>
<evidence type="ECO:0000256" key="6">
    <source>
        <dbReference type="SAM" id="MobiDB-lite"/>
    </source>
</evidence>
<dbReference type="GO" id="GO:0015074">
    <property type="term" value="P:DNA integration"/>
    <property type="evidence" value="ECO:0007669"/>
    <property type="project" value="UniProtKB-KW"/>
</dbReference>
<evidence type="ECO:0000259" key="7">
    <source>
        <dbReference type="PROSITE" id="PS51898"/>
    </source>
</evidence>
<reference evidence="9 10" key="1">
    <citation type="journal article" date="2009" name="J. Bacteriol.">
        <title>Complete genome sequence of Robiginitalea biformata HTCC2501.</title>
        <authorList>
            <person name="Oh H.M."/>
            <person name="Giovannoni S.J."/>
            <person name="Lee K."/>
            <person name="Ferriera S."/>
            <person name="Johnson J."/>
            <person name="Cho J.C."/>
        </authorList>
    </citation>
    <scope>NUCLEOTIDE SEQUENCE [LARGE SCALE GENOMIC DNA]</scope>
    <source>
        <strain evidence="10">ATCC BAA-864 / HTCC2501 / KCTC 12146</strain>
    </source>
</reference>
<organism evidence="9 10">
    <name type="scientific">Robiginitalea biformata (strain ATCC BAA-864 / DSM 15991 / KCTC 12146 / HTCC2501)</name>
    <dbReference type="NCBI Taxonomy" id="313596"/>
    <lineage>
        <taxon>Bacteria</taxon>
        <taxon>Pseudomonadati</taxon>
        <taxon>Bacteroidota</taxon>
        <taxon>Flavobacteriia</taxon>
        <taxon>Flavobacteriales</taxon>
        <taxon>Flavobacteriaceae</taxon>
        <taxon>Robiginitalea</taxon>
    </lineage>
</organism>
<keyword evidence="10" id="KW-1185">Reference proteome</keyword>
<dbReference type="HOGENOM" id="CLU_027562_9_5_10"/>
<dbReference type="InterPro" id="IPR010998">
    <property type="entry name" value="Integrase_recombinase_N"/>
</dbReference>
<dbReference type="eggNOG" id="COG4974">
    <property type="taxonomic scope" value="Bacteria"/>
</dbReference>
<evidence type="ECO:0000256" key="4">
    <source>
        <dbReference type="ARBA" id="ARBA00023172"/>
    </source>
</evidence>
<dbReference type="RefSeq" id="WP_015754423.1">
    <property type="nucleotide sequence ID" value="NC_013222.1"/>
</dbReference>
<protein>
    <submittedName>
        <fullName evidence="9">Tyrosine type site-specific recombinase</fullName>
    </submittedName>
</protein>
<keyword evidence="2" id="KW-0229">DNA integration</keyword>
<dbReference type="InterPro" id="IPR002104">
    <property type="entry name" value="Integrase_catalytic"/>
</dbReference>
<dbReference type="InterPro" id="IPR050090">
    <property type="entry name" value="Tyrosine_recombinase_XerCD"/>
</dbReference>
<dbReference type="GO" id="GO:0006310">
    <property type="term" value="P:DNA recombination"/>
    <property type="evidence" value="ECO:0007669"/>
    <property type="project" value="UniProtKB-KW"/>
</dbReference>
<keyword evidence="3 5" id="KW-0238">DNA-binding</keyword>
<dbReference type="InterPro" id="IPR013762">
    <property type="entry name" value="Integrase-like_cat_sf"/>
</dbReference>
<evidence type="ECO:0000256" key="2">
    <source>
        <dbReference type="ARBA" id="ARBA00022908"/>
    </source>
</evidence>
<evidence type="ECO:0000256" key="5">
    <source>
        <dbReference type="PROSITE-ProRule" id="PRU01248"/>
    </source>
</evidence>
<evidence type="ECO:0000256" key="1">
    <source>
        <dbReference type="ARBA" id="ARBA00008857"/>
    </source>
</evidence>
<keyword evidence="4" id="KW-0233">DNA recombination</keyword>
<evidence type="ECO:0000256" key="3">
    <source>
        <dbReference type="ARBA" id="ARBA00023125"/>
    </source>
</evidence>
<dbReference type="STRING" id="313596.RB2501_12272"/>
<name>A4CN61_ROBBH</name>
<evidence type="ECO:0000259" key="8">
    <source>
        <dbReference type="PROSITE" id="PS51900"/>
    </source>
</evidence>
<dbReference type="Gene3D" id="1.10.150.130">
    <property type="match status" value="1"/>
</dbReference>
<comment type="similarity">
    <text evidence="1">Belongs to the 'phage' integrase family.</text>
</comment>
<feature type="domain" description="Tyr recombinase" evidence="7">
    <location>
        <begin position="185"/>
        <end position="357"/>
    </location>
</feature>
<proteinExistence type="inferred from homology"/>
<evidence type="ECO:0000313" key="10">
    <source>
        <dbReference type="Proteomes" id="UP000009049"/>
    </source>
</evidence>
<dbReference type="InterPro" id="IPR011010">
    <property type="entry name" value="DNA_brk_join_enz"/>
</dbReference>
<dbReference type="InterPro" id="IPR044068">
    <property type="entry name" value="CB"/>
</dbReference>